<name>S9UNZ9_9TRYP</name>
<dbReference type="AlphaFoldDB" id="S9UNZ9"/>
<accession>S9UNZ9</accession>
<keyword evidence="2" id="KW-1185">Reference proteome</keyword>
<comment type="caution">
    <text evidence="1">The sequence shown here is derived from an EMBL/GenBank/DDBJ whole genome shotgun (WGS) entry which is preliminary data.</text>
</comment>
<dbReference type="Proteomes" id="UP000015354">
    <property type="component" value="Unassembled WGS sequence"/>
</dbReference>
<reference evidence="1 2" key="1">
    <citation type="journal article" date="2013" name="PLoS ONE">
        <title>Predicting the Proteins of Angomonas deanei, Strigomonas culicis and Their Respective Endosymbionts Reveals New Aspects of the Trypanosomatidae Family.</title>
        <authorList>
            <person name="Motta M.C."/>
            <person name="Martins A.C."/>
            <person name="de Souza S.S."/>
            <person name="Catta-Preta C.M."/>
            <person name="Silva R."/>
            <person name="Klein C.C."/>
            <person name="de Almeida L.G."/>
            <person name="de Lima Cunha O."/>
            <person name="Ciapina L.P."/>
            <person name="Brocchi M."/>
            <person name="Colabardini A.C."/>
            <person name="de Araujo Lima B."/>
            <person name="Machado C.R."/>
            <person name="de Almeida Soares C.M."/>
            <person name="Probst C.M."/>
            <person name="de Menezes C.B."/>
            <person name="Thompson C.E."/>
            <person name="Bartholomeu D.C."/>
            <person name="Gradia D.F."/>
            <person name="Pavoni D.P."/>
            <person name="Grisard E.C."/>
            <person name="Fantinatti-Garboggini F."/>
            <person name="Marchini F.K."/>
            <person name="Rodrigues-Luiz G.F."/>
            <person name="Wagner G."/>
            <person name="Goldman G.H."/>
            <person name="Fietto J.L."/>
            <person name="Elias M.C."/>
            <person name="Goldman M.H."/>
            <person name="Sagot M.F."/>
            <person name="Pereira M."/>
            <person name="Stoco P.H."/>
            <person name="de Mendonca-Neto R.P."/>
            <person name="Teixeira S.M."/>
            <person name="Maciel T.E."/>
            <person name="de Oliveira Mendes T.A."/>
            <person name="Urmenyi T.P."/>
            <person name="de Souza W."/>
            <person name="Schenkman S."/>
            <person name="de Vasconcelos A.T."/>
        </authorList>
    </citation>
    <scope>NUCLEOTIDE SEQUENCE [LARGE SCALE GENOMIC DNA]</scope>
</reference>
<proteinExistence type="predicted"/>
<sequence length="71" mass="7303">MGDTRISMAGPLPVSMLTSPLAASLGTPPMSGTSVGRDVGIVSVLTLDALKDMAKDLGWLSNSNNTNNDNK</sequence>
<organism evidence="1 2">
    <name type="scientific">Strigomonas culicis</name>
    <dbReference type="NCBI Taxonomy" id="28005"/>
    <lineage>
        <taxon>Eukaryota</taxon>
        <taxon>Discoba</taxon>
        <taxon>Euglenozoa</taxon>
        <taxon>Kinetoplastea</taxon>
        <taxon>Metakinetoplastina</taxon>
        <taxon>Trypanosomatida</taxon>
        <taxon>Trypanosomatidae</taxon>
        <taxon>Strigomonadinae</taxon>
        <taxon>Strigomonas</taxon>
    </lineage>
</organism>
<evidence type="ECO:0000313" key="2">
    <source>
        <dbReference type="Proteomes" id="UP000015354"/>
    </source>
</evidence>
<protein>
    <submittedName>
        <fullName evidence="1">Uncharacterized protein</fullName>
    </submittedName>
</protein>
<gene>
    <name evidence="1" type="ORF">STCU_11295</name>
</gene>
<dbReference type="EMBL" id="ATMH01011205">
    <property type="protein sequence ID" value="EPY16416.1"/>
    <property type="molecule type" value="Genomic_DNA"/>
</dbReference>
<evidence type="ECO:0000313" key="1">
    <source>
        <dbReference type="EMBL" id="EPY16416.1"/>
    </source>
</evidence>